<proteinExistence type="inferred from homology"/>
<evidence type="ECO:0000256" key="3">
    <source>
        <dbReference type="ARBA" id="ARBA00023136"/>
    </source>
</evidence>
<evidence type="ECO:0000313" key="6">
    <source>
        <dbReference type="Proteomes" id="UP000801428"/>
    </source>
</evidence>
<name>A0A9P4TA50_CURKU</name>
<feature type="transmembrane region" description="Helical" evidence="4">
    <location>
        <begin position="146"/>
        <end position="167"/>
    </location>
</feature>
<dbReference type="EMBL" id="SWKU01000019">
    <property type="protein sequence ID" value="KAF2998538.1"/>
    <property type="molecule type" value="Genomic_DNA"/>
</dbReference>
<dbReference type="GO" id="GO:0016020">
    <property type="term" value="C:membrane"/>
    <property type="evidence" value="ECO:0007669"/>
    <property type="project" value="UniProtKB-SubCell"/>
</dbReference>
<keyword evidence="1 4" id="KW-0812">Transmembrane</keyword>
<keyword evidence="3 4" id="KW-0472">Membrane</keyword>
<evidence type="ECO:0000313" key="5">
    <source>
        <dbReference type="EMBL" id="KAF2998538.1"/>
    </source>
</evidence>
<keyword evidence="4" id="KW-0813">Transport</keyword>
<evidence type="ECO:0000256" key="2">
    <source>
        <dbReference type="ARBA" id="ARBA00022989"/>
    </source>
</evidence>
<dbReference type="PANTHER" id="PTHR12483">
    <property type="entry name" value="SOLUTE CARRIER FAMILY 31 COPPER TRANSPORTERS"/>
    <property type="match status" value="1"/>
</dbReference>
<feature type="transmembrane region" description="Helical" evidence="4">
    <location>
        <begin position="44"/>
        <end position="63"/>
    </location>
</feature>
<dbReference type="InterPro" id="IPR007274">
    <property type="entry name" value="Cop_transporter"/>
</dbReference>
<evidence type="ECO:0000256" key="1">
    <source>
        <dbReference type="ARBA" id="ARBA00022692"/>
    </source>
</evidence>
<dbReference type="PANTHER" id="PTHR12483:SF79">
    <property type="entry name" value="COPPER TRANSPORT PROTEIN"/>
    <property type="match status" value="1"/>
</dbReference>
<comment type="similarity">
    <text evidence="4">Belongs to the copper transporter (Ctr) (TC 1.A.56) family. SLC31A subfamily.</text>
</comment>
<keyword evidence="4" id="KW-0406">Ion transport</keyword>
<keyword evidence="4" id="KW-0186">Copper</keyword>
<sequence length="196" mass="21713">MSGHSHNSNATVLGAGECQMEMLWNWRIVDSCFLSGSWHVQNNAMFAASCIGAALLVVALEFLRRASTEWDAYLLRTFQRQLRIQQALLAQTPLSNCCDGPSSTLGTQYATFRATALQQLVRAILHGITLGVAYLLMLIIMSFNGFIFISIILGAILGKFLCDWMVVRIPFEAVFRQEKDVRRSSVDATGPTGCCR</sequence>
<dbReference type="AlphaFoldDB" id="A0A9P4TA50"/>
<comment type="caution">
    <text evidence="5">The sequence shown here is derived from an EMBL/GenBank/DDBJ whole genome shotgun (WGS) entry which is preliminary data.</text>
</comment>
<dbReference type="Proteomes" id="UP000801428">
    <property type="component" value="Unassembled WGS sequence"/>
</dbReference>
<protein>
    <recommendedName>
        <fullName evidence="4">Copper transport protein</fullName>
    </recommendedName>
</protein>
<accession>A0A9P4TA50</accession>
<organism evidence="5 6">
    <name type="scientific">Curvularia kusanoi</name>
    <name type="common">Cochliobolus kusanoi</name>
    <dbReference type="NCBI Taxonomy" id="90978"/>
    <lineage>
        <taxon>Eukaryota</taxon>
        <taxon>Fungi</taxon>
        <taxon>Dikarya</taxon>
        <taxon>Ascomycota</taxon>
        <taxon>Pezizomycotina</taxon>
        <taxon>Dothideomycetes</taxon>
        <taxon>Pleosporomycetidae</taxon>
        <taxon>Pleosporales</taxon>
        <taxon>Pleosporineae</taxon>
        <taxon>Pleosporaceae</taxon>
        <taxon>Curvularia</taxon>
    </lineage>
</organism>
<gene>
    <name evidence="5" type="ORF">E8E13_005026</name>
</gene>
<keyword evidence="6" id="KW-1185">Reference proteome</keyword>
<keyword evidence="2 4" id="KW-1133">Transmembrane helix</keyword>
<dbReference type="GO" id="GO:0005375">
    <property type="term" value="F:copper ion transmembrane transporter activity"/>
    <property type="evidence" value="ECO:0007669"/>
    <property type="project" value="UniProtKB-UniRule"/>
</dbReference>
<comment type="subcellular location">
    <subcellularLocation>
        <location evidence="4">Membrane</location>
        <topology evidence="4">Multi-pass membrane protein</topology>
    </subcellularLocation>
</comment>
<evidence type="ECO:0000256" key="4">
    <source>
        <dbReference type="RuleBase" id="RU367022"/>
    </source>
</evidence>
<keyword evidence="4" id="KW-0187">Copper transport</keyword>
<reference evidence="5" key="1">
    <citation type="submission" date="2019-04" db="EMBL/GenBank/DDBJ databases">
        <title>Sequencing of skin fungus with MAO and IRED activity.</title>
        <authorList>
            <person name="Marsaioli A.J."/>
            <person name="Bonatto J.M.C."/>
            <person name="Reis Junior O."/>
        </authorList>
    </citation>
    <scope>NUCLEOTIDE SEQUENCE</scope>
    <source>
        <strain evidence="5">30M1</strain>
    </source>
</reference>
<dbReference type="Pfam" id="PF04145">
    <property type="entry name" value="Ctr"/>
    <property type="match status" value="1"/>
</dbReference>
<dbReference type="OrthoDB" id="161814at2759"/>
<feature type="transmembrane region" description="Helical" evidence="4">
    <location>
        <begin position="120"/>
        <end position="140"/>
    </location>
</feature>